<keyword evidence="1 4" id="KW-0732">Signal</keyword>
<dbReference type="Proteomes" id="UP000694890">
    <property type="component" value="Linkage group LG20"/>
</dbReference>
<feature type="domain" description="ZP" evidence="5">
    <location>
        <begin position="56"/>
        <end position="336"/>
    </location>
</feature>
<dbReference type="PROSITE" id="PS51034">
    <property type="entry name" value="ZP_2"/>
    <property type="match status" value="1"/>
</dbReference>
<keyword evidence="3" id="KW-1133">Transmembrane helix</keyword>
<dbReference type="Pfam" id="PF23344">
    <property type="entry name" value="ZP-N"/>
    <property type="match status" value="1"/>
</dbReference>
<proteinExistence type="predicted"/>
<evidence type="ECO:0000256" key="4">
    <source>
        <dbReference type="SAM" id="SignalP"/>
    </source>
</evidence>
<dbReference type="Pfam" id="PF00100">
    <property type="entry name" value="Zona_pellucida"/>
    <property type="match status" value="1"/>
</dbReference>
<dbReference type="Gene3D" id="2.60.40.4100">
    <property type="entry name" value="Zona pellucida, ZP-C domain"/>
    <property type="match status" value="1"/>
</dbReference>
<evidence type="ECO:0000256" key="1">
    <source>
        <dbReference type="ARBA" id="ARBA00022729"/>
    </source>
</evidence>
<keyword evidence="3" id="KW-0472">Membrane</keyword>
<keyword evidence="3" id="KW-0812">Transmembrane</keyword>
<evidence type="ECO:0000256" key="3">
    <source>
        <dbReference type="SAM" id="Phobius"/>
    </source>
</evidence>
<dbReference type="PANTHER" id="PTHR14002:SF10">
    <property type="entry name" value="ZONA PELLUCIDA-LIKE DOMAIN-CONTAINING PROTEIN 1-RELATED"/>
    <property type="match status" value="1"/>
</dbReference>
<dbReference type="SMART" id="SM00241">
    <property type="entry name" value="ZP"/>
    <property type="match status" value="1"/>
</dbReference>
<dbReference type="PANTHER" id="PTHR14002">
    <property type="entry name" value="ENDOGLIN/TGF-BETA RECEPTOR TYPE III"/>
    <property type="match status" value="1"/>
</dbReference>
<feature type="chain" id="PRO_5042616516" evidence="4">
    <location>
        <begin position="36"/>
        <end position="436"/>
    </location>
</feature>
<dbReference type="RefSeq" id="XP_050934649.1">
    <property type="nucleotide sequence ID" value="XM_051078692.1"/>
</dbReference>
<reference evidence="7" key="1">
    <citation type="submission" date="2025-08" db="UniProtKB">
        <authorList>
            <consortium name="RefSeq"/>
        </authorList>
    </citation>
    <scope>IDENTIFICATION</scope>
    <source>
        <tissue evidence="7">Brain</tissue>
    </source>
</reference>
<dbReference type="InterPro" id="IPR042235">
    <property type="entry name" value="ZP-C_dom"/>
</dbReference>
<evidence type="ECO:0000256" key="2">
    <source>
        <dbReference type="ARBA" id="ARBA00023157"/>
    </source>
</evidence>
<dbReference type="InterPro" id="IPR001507">
    <property type="entry name" value="ZP_dom"/>
</dbReference>
<feature type="signal peptide" evidence="4">
    <location>
        <begin position="1"/>
        <end position="35"/>
    </location>
</feature>
<accession>A0AAJ8DXP0</accession>
<dbReference type="InterPro" id="IPR055355">
    <property type="entry name" value="ZP-C"/>
</dbReference>
<evidence type="ECO:0000313" key="6">
    <source>
        <dbReference type="Proteomes" id="UP000694890"/>
    </source>
</evidence>
<protein>
    <submittedName>
        <fullName evidence="7">Zona pellucida-like domain-containing protein 1</fullName>
    </submittedName>
</protein>
<feature type="transmembrane region" description="Helical" evidence="3">
    <location>
        <begin position="395"/>
        <end position="418"/>
    </location>
</feature>
<dbReference type="GeneID" id="108893622"/>
<dbReference type="InterPro" id="IPR055356">
    <property type="entry name" value="ZP-N"/>
</dbReference>
<name>A0AAJ8DXP0_LATCA</name>
<sequence length="436" mass="48480">MCTSDFCHLFFPSSLRTMWLVLLSYQFAALLLTRAQNACIGHSTFRSPVNSDIEVLCGSQSVELQILLCPVYFNGYNESLLALNSEHSKQQCKGTPDWTVDPPVVKFNFSITEEAITDCSSKLTIDQEVGTGVFADFSHVQYINISGMICSRDPTTGAITYHQEVMYRFSCRYPLQYLVNNTQMSVSGVSLAVKDNNGSFISTLSMQLYSDNSYSSTLQIPPGGLELKTRIFVEVRASNLTNRFNVLLDRCYATTSPFPVNTTYHDLFVGCDRDGQTVMGVNGEQQEARFSFEAFRFVQDADATFSTYYVHCATRLCVNSFCPTVTQNCTTGTNLRRRRSTSDNQGTTVSDMATISSGPIFIRLDNGENLYGYPLASGVFLFFPGTQQIHMNSTVLAVSVIAGIVGTICLTLVAFIVYQKYNSNIILNKTVLYPQE</sequence>
<evidence type="ECO:0000259" key="5">
    <source>
        <dbReference type="PROSITE" id="PS51034"/>
    </source>
</evidence>
<organism evidence="6 7">
    <name type="scientific">Lates calcarifer</name>
    <name type="common">Barramundi</name>
    <name type="synonym">Holocentrus calcarifer</name>
    <dbReference type="NCBI Taxonomy" id="8187"/>
    <lineage>
        <taxon>Eukaryota</taxon>
        <taxon>Metazoa</taxon>
        <taxon>Chordata</taxon>
        <taxon>Craniata</taxon>
        <taxon>Vertebrata</taxon>
        <taxon>Euteleostomi</taxon>
        <taxon>Actinopterygii</taxon>
        <taxon>Neopterygii</taxon>
        <taxon>Teleostei</taxon>
        <taxon>Neoteleostei</taxon>
        <taxon>Acanthomorphata</taxon>
        <taxon>Carangaria</taxon>
        <taxon>Carangaria incertae sedis</taxon>
        <taxon>Centropomidae</taxon>
        <taxon>Lates</taxon>
    </lineage>
</organism>
<gene>
    <name evidence="7" type="primary">si:ch73-261i21.5</name>
</gene>
<dbReference type="AlphaFoldDB" id="A0AAJ8DXP0"/>
<evidence type="ECO:0000313" key="7">
    <source>
        <dbReference type="RefSeq" id="XP_050934649.1"/>
    </source>
</evidence>
<keyword evidence="2" id="KW-1015">Disulfide bond</keyword>
<dbReference type="KEGG" id="lcf:108893622"/>